<dbReference type="AlphaFoldDB" id="A0A9X0WAZ8"/>
<keyword evidence="2" id="KW-1185">Reference proteome</keyword>
<proteinExistence type="predicted"/>
<evidence type="ECO:0000313" key="1">
    <source>
        <dbReference type="EMBL" id="MBK1620077.1"/>
    </source>
</evidence>
<dbReference type="RefSeq" id="WP_200246533.1">
    <property type="nucleotide sequence ID" value="NZ_NRRY01000031.1"/>
</dbReference>
<dbReference type="Proteomes" id="UP001138768">
    <property type="component" value="Unassembled WGS sequence"/>
</dbReference>
<name>A0A9X0WAZ8_9GAMM</name>
<organism evidence="1 2">
    <name type="scientific">Lamprobacter modestohalophilus</name>
    <dbReference type="NCBI Taxonomy" id="1064514"/>
    <lineage>
        <taxon>Bacteria</taxon>
        <taxon>Pseudomonadati</taxon>
        <taxon>Pseudomonadota</taxon>
        <taxon>Gammaproteobacteria</taxon>
        <taxon>Chromatiales</taxon>
        <taxon>Chromatiaceae</taxon>
        <taxon>Lamprobacter</taxon>
    </lineage>
</organism>
<dbReference type="Pfam" id="PF03692">
    <property type="entry name" value="CxxCxxCC"/>
    <property type="match status" value="1"/>
</dbReference>
<dbReference type="EMBL" id="NRRY01000031">
    <property type="protein sequence ID" value="MBK1620077.1"/>
    <property type="molecule type" value="Genomic_DNA"/>
</dbReference>
<evidence type="ECO:0000313" key="2">
    <source>
        <dbReference type="Proteomes" id="UP001138768"/>
    </source>
</evidence>
<sequence>MFESSEVIDPTVHCEDCLACCCSKEVLLLGDARVPSHFVVVDAWGAEVMERLDDGWCIALDRQRLRCSIYSMRPQLCRDVAMGGAECLAARSEH</sequence>
<comment type="caution">
    <text evidence="1">The sequence shown here is derived from an EMBL/GenBank/DDBJ whole genome shotgun (WGS) entry which is preliminary data.</text>
</comment>
<protein>
    <submittedName>
        <fullName evidence="1">Zinc/iron-chelating domain-containing protein</fullName>
    </submittedName>
</protein>
<accession>A0A9X0WAZ8</accession>
<dbReference type="InterPro" id="IPR005358">
    <property type="entry name" value="Puta_zinc/iron-chelating_dom"/>
</dbReference>
<reference evidence="1 2" key="1">
    <citation type="journal article" date="2020" name="Microorganisms">
        <title>Osmotic Adaptation and Compatible Solute Biosynthesis of Phototrophic Bacteria as Revealed from Genome Analyses.</title>
        <authorList>
            <person name="Imhoff J.F."/>
            <person name="Rahn T."/>
            <person name="Kunzel S."/>
            <person name="Keller A."/>
            <person name="Neulinger S.C."/>
        </authorList>
    </citation>
    <scope>NUCLEOTIDE SEQUENCE [LARGE SCALE GENOMIC DNA]</scope>
    <source>
        <strain evidence="1 2">DSM 25653</strain>
    </source>
</reference>
<gene>
    <name evidence="1" type="ORF">CKO42_16840</name>
</gene>